<dbReference type="InterPro" id="IPR014001">
    <property type="entry name" value="Helicase_ATP-bd"/>
</dbReference>
<dbReference type="SMART" id="SM00487">
    <property type="entry name" value="DEXDc"/>
    <property type="match status" value="1"/>
</dbReference>
<dbReference type="Pfam" id="PF00271">
    <property type="entry name" value="Helicase_C"/>
    <property type="match status" value="1"/>
</dbReference>
<protein>
    <submittedName>
        <fullName evidence="3">Putative helicase</fullName>
    </submittedName>
</protein>
<dbReference type="InterPro" id="IPR001650">
    <property type="entry name" value="Helicase_C-like"/>
</dbReference>
<dbReference type="GO" id="GO:0005524">
    <property type="term" value="F:ATP binding"/>
    <property type="evidence" value="ECO:0007669"/>
    <property type="project" value="InterPro"/>
</dbReference>
<keyword evidence="3" id="KW-0067">ATP-binding</keyword>
<dbReference type="Proteomes" id="UP000029641">
    <property type="component" value="Unassembled WGS sequence"/>
</dbReference>
<dbReference type="PROSITE" id="PS51194">
    <property type="entry name" value="HELICASE_CTER"/>
    <property type="match status" value="1"/>
</dbReference>
<dbReference type="STRING" id="504487.JCM19538_474"/>
<dbReference type="GO" id="GO:0016787">
    <property type="term" value="F:hydrolase activity"/>
    <property type="evidence" value="ECO:0007669"/>
    <property type="project" value="InterPro"/>
</dbReference>
<dbReference type="GO" id="GO:0004386">
    <property type="term" value="F:helicase activity"/>
    <property type="evidence" value="ECO:0007669"/>
    <property type="project" value="UniProtKB-KW"/>
</dbReference>
<dbReference type="GO" id="GO:0005829">
    <property type="term" value="C:cytosol"/>
    <property type="evidence" value="ECO:0007669"/>
    <property type="project" value="TreeGrafter"/>
</dbReference>
<dbReference type="Gene3D" id="3.40.50.300">
    <property type="entry name" value="P-loop containing nucleotide triphosphate hydrolases"/>
    <property type="match status" value="2"/>
</dbReference>
<name>A0A090VQZ2_9FLAO</name>
<dbReference type="Pfam" id="PF04851">
    <property type="entry name" value="ResIII"/>
    <property type="match status" value="1"/>
</dbReference>
<proteinExistence type="predicted"/>
<feature type="domain" description="Helicase C-terminal" evidence="2">
    <location>
        <begin position="233"/>
        <end position="419"/>
    </location>
</feature>
<organism evidence="3 4">
    <name type="scientific">Jejuia pallidilutea</name>
    <dbReference type="NCBI Taxonomy" id="504487"/>
    <lineage>
        <taxon>Bacteria</taxon>
        <taxon>Pseudomonadati</taxon>
        <taxon>Bacteroidota</taxon>
        <taxon>Flavobacteriia</taxon>
        <taxon>Flavobacteriales</taxon>
        <taxon>Flavobacteriaceae</taxon>
        <taxon>Jejuia</taxon>
    </lineage>
</organism>
<dbReference type="GO" id="GO:0003677">
    <property type="term" value="F:DNA binding"/>
    <property type="evidence" value="ECO:0007669"/>
    <property type="project" value="InterPro"/>
</dbReference>
<evidence type="ECO:0000259" key="1">
    <source>
        <dbReference type="PROSITE" id="PS51192"/>
    </source>
</evidence>
<feature type="domain" description="Helicase ATP-binding" evidence="1">
    <location>
        <begin position="32"/>
        <end position="183"/>
    </location>
</feature>
<evidence type="ECO:0000313" key="3">
    <source>
        <dbReference type="EMBL" id="GAL67155.1"/>
    </source>
</evidence>
<dbReference type="PANTHER" id="PTHR47396">
    <property type="entry name" value="TYPE I RESTRICTION ENZYME ECOKI R PROTEIN"/>
    <property type="match status" value="1"/>
</dbReference>
<keyword evidence="3" id="KW-0547">Nucleotide-binding</keyword>
<keyword evidence="3" id="KW-0347">Helicase</keyword>
<gene>
    <name evidence="3" type="ORF">JCM19301_2320</name>
</gene>
<dbReference type="PROSITE" id="PS51192">
    <property type="entry name" value="HELICASE_ATP_BIND_1"/>
    <property type="match status" value="1"/>
</dbReference>
<comment type="caution">
    <text evidence="3">The sequence shown here is derived from an EMBL/GenBank/DDBJ whole genome shotgun (WGS) entry which is preliminary data.</text>
</comment>
<evidence type="ECO:0000313" key="4">
    <source>
        <dbReference type="Proteomes" id="UP000029641"/>
    </source>
</evidence>
<evidence type="ECO:0000259" key="2">
    <source>
        <dbReference type="PROSITE" id="PS51194"/>
    </source>
</evidence>
<keyword evidence="3" id="KW-0378">Hydrolase</keyword>
<dbReference type="InterPro" id="IPR050742">
    <property type="entry name" value="Helicase_Restrict-Modif_Enz"/>
</dbReference>
<dbReference type="AlphaFoldDB" id="A0A090VQZ2"/>
<dbReference type="InterPro" id="IPR006935">
    <property type="entry name" value="Helicase/UvrB_N"/>
</dbReference>
<dbReference type="InterPro" id="IPR027417">
    <property type="entry name" value="P-loop_NTPase"/>
</dbReference>
<dbReference type="PANTHER" id="PTHR47396:SF1">
    <property type="entry name" value="ATP-DEPENDENT HELICASE IRC3-RELATED"/>
    <property type="match status" value="1"/>
</dbReference>
<reference evidence="3 4" key="1">
    <citation type="journal article" date="2014" name="Genome Announc.">
        <title>Draft Genome Sequence of Marine Flavobacterium Jejuia pallidilutea Strain 11shimoA1 and Pigmentation Mutants.</title>
        <authorList>
            <person name="Takatani N."/>
            <person name="Nakanishi M."/>
            <person name="Meirelles P."/>
            <person name="Mino S."/>
            <person name="Suda W."/>
            <person name="Oshima K."/>
            <person name="Hattori M."/>
            <person name="Ohkuma M."/>
            <person name="Hosokawa M."/>
            <person name="Miyashita K."/>
            <person name="Thompson F.L."/>
            <person name="Niwa A."/>
            <person name="Sawabe T."/>
            <person name="Sawabe T."/>
        </authorList>
    </citation>
    <scope>NUCLEOTIDE SEQUENCE [LARGE SCALE GENOMIC DNA]</scope>
    <source>
        <strain evidence="3 4">JCM 19301</strain>
    </source>
</reference>
<dbReference type="EMBL" id="BBNR01000007">
    <property type="protein sequence ID" value="GAL67155.1"/>
    <property type="molecule type" value="Genomic_DNA"/>
</dbReference>
<dbReference type="SUPFAM" id="SSF52540">
    <property type="entry name" value="P-loop containing nucleoside triphosphate hydrolases"/>
    <property type="match status" value="1"/>
</dbReference>
<dbReference type="SMART" id="SM00490">
    <property type="entry name" value="HELICc"/>
    <property type="match status" value="1"/>
</dbReference>
<sequence length="533" mass="61317">MSISKTELQERKTGKELYSYQKGAIDKIFTAFEESPADYHLLYQLPTGGGKTVIFSEIVRQYLKTKKKKVLVMTHRIELCKQTSNMLTEFGVVNKVIDSKADLSDQGDYSCFVAMVETLNNRLNDDKLDISDIGLVIIDEAHYNSFTKLFKFFSQSFILGVTATPLSSSMELPMTDNYDELIVGESIESLIKRGFLARAEMFSYNVGLTSLVVGANGDYTVKSSEDLYTDDNMLTKLLRAYEERSKGKKTLIFNNGINTSLHVYDTFRRAGYPIAHLDNTNTKKERAMILKWFKKTPDAILTSVSILTTGFDEPTVESIILNRATKSLTLYYQMIGRGSRVLENKDTFSVIDLGNNFHRFGPWGDNLDWQRIFKSPNYYLDSLLSDEELESNFRYEMPDDLRKEFGNSKEVYFDIQKTYVDAIRAGESTKVVLERSIAQHAKICIENSEDVYDALALAKKLGDDIDFRIKRYTKCISKSTFNFVEWLRGDYRKKLNSYLRLILMKFLKKFMVLRPKNNLPQHYLILHIRILGS</sequence>
<dbReference type="eggNOG" id="COG1061">
    <property type="taxonomic scope" value="Bacteria"/>
</dbReference>
<accession>A0A090VQZ2</accession>